<reference evidence="3 4" key="1">
    <citation type="submission" date="2017-07" db="EMBL/GenBank/DDBJ databases">
        <title>Draft genome of Ochrobactrum lupini type strain LUP21.</title>
        <authorList>
            <person name="Krzyzanowska D.M."/>
            <person name="Jafra S."/>
        </authorList>
    </citation>
    <scope>NUCLEOTIDE SEQUENCE [LARGE SCALE GENOMIC DNA]</scope>
    <source>
        <strain evidence="3 4">LUP21</strain>
    </source>
</reference>
<feature type="domain" description="DUF4055" evidence="2">
    <location>
        <begin position="260"/>
        <end position="406"/>
    </location>
</feature>
<dbReference type="Proteomes" id="UP000216363">
    <property type="component" value="Unassembled WGS sequence"/>
</dbReference>
<accession>A0A256GH62</accession>
<dbReference type="EMBL" id="NNRN01000055">
    <property type="protein sequence ID" value="OYR26270.1"/>
    <property type="molecule type" value="Genomic_DNA"/>
</dbReference>
<comment type="caution">
    <text evidence="3">The sequence shown here is derived from an EMBL/GenBank/DDBJ whole genome shotgun (WGS) entry which is preliminary data.</text>
</comment>
<organism evidence="3 4">
    <name type="scientific">Brucella lupini</name>
    <dbReference type="NCBI Taxonomy" id="255457"/>
    <lineage>
        <taxon>Bacteria</taxon>
        <taxon>Pseudomonadati</taxon>
        <taxon>Pseudomonadota</taxon>
        <taxon>Alphaproteobacteria</taxon>
        <taxon>Hyphomicrobiales</taxon>
        <taxon>Brucellaceae</taxon>
        <taxon>Brucella/Ochrobactrum group</taxon>
        <taxon>Brucella</taxon>
    </lineage>
</organism>
<dbReference type="Pfam" id="PF13264">
    <property type="entry name" value="DUF4055"/>
    <property type="match status" value="1"/>
</dbReference>
<feature type="compositionally biased region" description="Acidic residues" evidence="1">
    <location>
        <begin position="475"/>
        <end position="484"/>
    </location>
</feature>
<evidence type="ECO:0000313" key="3">
    <source>
        <dbReference type="EMBL" id="OYR26270.1"/>
    </source>
</evidence>
<evidence type="ECO:0000256" key="1">
    <source>
        <dbReference type="SAM" id="MobiDB-lite"/>
    </source>
</evidence>
<sequence length="497" mass="55231">MADTDYLATSADYKAMLGYWTKVAAIRGGVDAMRKAGAAYLPQFPNENDPNYSYRLANSKFTDIYSDIVENLASKPFSKEVTLANDTVPEAIKVVTEDIDGGGNHLHVFADNVFFNGIHNAIDWILVDYPTVPQGATLADEKRMGARPYWVNIPATDMLWVESKVINGKEQFTYAKIYEPVTQRDSAGKEQCIDRVRILTRDELEGGQYGPARYEIWEKATTTNAGWTLIAEGPISIGVIALVPFFTGRREGSTWRIRPPMRNVAELQVEHYQQETNLKSAKELTAFPMLAGNGVEPPKDENGEPVMAPIGPSVVLYAPPSPDGTKSGQWQFIEPSATSLKFLSEEVDKTETQMRELGRQPLTAGTSGITQVAAAFASQKSASAVQAWAFMLKDCLERAYVFTSMWLNVKLEPTVYVNTDFAIELGEDKAPDTLLTMNERGKLSTQTLWQEMKRRSILSPEFDADEEERRIMDELPGDDTEDDLTAAITPPVKEPAE</sequence>
<feature type="region of interest" description="Disordered" evidence="1">
    <location>
        <begin position="459"/>
        <end position="497"/>
    </location>
</feature>
<dbReference type="AlphaFoldDB" id="A0A256GH62"/>
<evidence type="ECO:0000313" key="4">
    <source>
        <dbReference type="Proteomes" id="UP000216363"/>
    </source>
</evidence>
<dbReference type="InterPro" id="IPR025129">
    <property type="entry name" value="DUF4055"/>
</dbReference>
<protein>
    <recommendedName>
        <fullName evidence="2">DUF4055 domain-containing protein</fullName>
    </recommendedName>
</protein>
<gene>
    <name evidence="3" type="ORF">CES86_3738</name>
</gene>
<name>A0A256GH62_9HYPH</name>
<proteinExistence type="predicted"/>
<dbReference type="RefSeq" id="WP_235819952.1">
    <property type="nucleotide sequence ID" value="NZ_JBHEEP010000030.1"/>
</dbReference>
<evidence type="ECO:0000259" key="2">
    <source>
        <dbReference type="Pfam" id="PF13264"/>
    </source>
</evidence>